<feature type="domain" description="Glutaminase A N-terminal" evidence="3">
    <location>
        <begin position="144"/>
        <end position="375"/>
    </location>
</feature>
<dbReference type="InterPro" id="IPR032514">
    <property type="entry name" value="GtaA_central"/>
</dbReference>
<evidence type="ECO:0000313" key="5">
    <source>
        <dbReference type="Proteomes" id="UP000383932"/>
    </source>
</evidence>
<organism evidence="4 5">
    <name type="scientific">Ceratobasidium theobromae</name>
    <dbReference type="NCBI Taxonomy" id="1582974"/>
    <lineage>
        <taxon>Eukaryota</taxon>
        <taxon>Fungi</taxon>
        <taxon>Dikarya</taxon>
        <taxon>Basidiomycota</taxon>
        <taxon>Agaricomycotina</taxon>
        <taxon>Agaricomycetes</taxon>
        <taxon>Cantharellales</taxon>
        <taxon>Ceratobasidiaceae</taxon>
        <taxon>Ceratobasidium</taxon>
    </lineage>
</organism>
<dbReference type="InterPro" id="IPR033433">
    <property type="entry name" value="GtaA_N"/>
</dbReference>
<dbReference type="Proteomes" id="UP000383932">
    <property type="component" value="Unassembled WGS sequence"/>
</dbReference>
<comment type="caution">
    <text evidence="4">The sequence shown here is derived from an EMBL/GenBank/DDBJ whole genome shotgun (WGS) entry which is preliminary data.</text>
</comment>
<evidence type="ECO:0000259" key="2">
    <source>
        <dbReference type="Pfam" id="PF16335"/>
    </source>
</evidence>
<dbReference type="InterPro" id="IPR012341">
    <property type="entry name" value="6hp_glycosidase-like_sf"/>
</dbReference>
<reference evidence="4 5" key="1">
    <citation type="journal article" date="2019" name="Fungal Biol. Biotechnol.">
        <title>Draft genome sequence of fastidious pathogen Ceratobasidium theobromae, which causes vascular-streak dieback in Theobroma cacao.</title>
        <authorList>
            <person name="Ali S.S."/>
            <person name="Asman A."/>
            <person name="Shao J."/>
            <person name="Firmansyah A.P."/>
            <person name="Susilo A.W."/>
            <person name="Rosmana A."/>
            <person name="McMahon P."/>
            <person name="Junaid M."/>
            <person name="Guest D."/>
            <person name="Kheng T.Y."/>
            <person name="Meinhardt L.W."/>
            <person name="Bailey B.A."/>
        </authorList>
    </citation>
    <scope>NUCLEOTIDE SEQUENCE [LARGE SCALE GENOMIC DNA]</scope>
    <source>
        <strain evidence="4 5">CT2</strain>
    </source>
</reference>
<dbReference type="AlphaFoldDB" id="A0A5N5QTZ6"/>
<dbReference type="OrthoDB" id="3918848at2759"/>
<evidence type="ECO:0000256" key="1">
    <source>
        <dbReference type="SAM" id="MobiDB-lite"/>
    </source>
</evidence>
<feature type="domain" description="Glutaminase A central" evidence="2">
    <location>
        <begin position="380"/>
        <end position="734"/>
    </location>
</feature>
<proteinExistence type="predicted"/>
<dbReference type="PANTHER" id="PTHR31987">
    <property type="entry name" value="GLUTAMINASE A-RELATED"/>
    <property type="match status" value="1"/>
</dbReference>
<evidence type="ECO:0000313" key="4">
    <source>
        <dbReference type="EMBL" id="KAB5595099.1"/>
    </source>
</evidence>
<gene>
    <name evidence="4" type="ORF">CTheo_1387</name>
</gene>
<name>A0A5N5QTZ6_9AGAM</name>
<dbReference type="Gene3D" id="1.50.10.10">
    <property type="match status" value="1"/>
</dbReference>
<dbReference type="PANTHER" id="PTHR31987:SF1">
    <property type="entry name" value="GLUTAMINASE A"/>
    <property type="match status" value="1"/>
</dbReference>
<dbReference type="EMBL" id="SSOP01000012">
    <property type="protein sequence ID" value="KAB5595099.1"/>
    <property type="molecule type" value="Genomic_DNA"/>
</dbReference>
<protein>
    <submittedName>
        <fullName evidence="4">Glutaminase GtaA</fullName>
    </submittedName>
</protein>
<dbReference type="Pfam" id="PF17168">
    <property type="entry name" value="DUF5127"/>
    <property type="match status" value="1"/>
</dbReference>
<dbReference type="InterPro" id="IPR052743">
    <property type="entry name" value="Glutaminase_GtaA"/>
</dbReference>
<dbReference type="GO" id="GO:0005975">
    <property type="term" value="P:carbohydrate metabolic process"/>
    <property type="evidence" value="ECO:0007669"/>
    <property type="project" value="InterPro"/>
</dbReference>
<sequence length="780" mass="83785">MEQYSQSVSAVNTSHEMRAEASMPSNLPSPVLQILGMHSTLSLTTLVLLLWPFLSPAQAQNVSWQTNPIDPPAFPLVVKSPYTSVWTLGASGQLARQWPYFGTAGILGWTCYAKVDNTTYTVAGIPSVTANNVTVQTQTQLTVTRSVYTSRAGPVDLTVTFLSPIDYMDYVRLSLPFSYFSVSAVSNDGQSHTVSVYTDITGEWVTGDNSQTAQWSATTDGGVVLHKMSLQSPITYGETQQRAQWGTVYLAANMTDGTTWQSGKDTTLRGLFLSTGALANTQDTGFRAVSNNWPILAIAQNLGTVTTSQAQAVTFVVGFTRNPAVQYMTANGVEDRNLYFLSKFTTEDDAARFAVSDYQNAWGSATQFDTKVQTDTEKISPDYASVIALSTRQAFASMEITLSGTGSDADLQDIKLFTKDTVMDQGSSMNGVHSNVDALYSIMPMLIYTNPNLGNYGLASLLEYAPLFGQQFATHDLGLRYPKATSHVDQMRSPVDASANMIIMTAAFMRYTGNAGLAAKHYYTLKKWADYLVANALMHPKQLTGDWFITTPAANQTNLALKGLIALRSMVEIQKAVGMSNESSTYNDTANSGLEQWIQLSASGTKYTYDSSSQPILLHALYADKILGLKFVPESVYVQQRTQYLSAMKQFGVAFSGASTISSTAWQYFTLAALTANDTTILNSTTLTPIKNFVIRLQANAGVAAPADVYDVATGVATKGYAARGNVGGVYAILALSSPVQDVTPVAASPSPASATGAAPSATRTSNSSSASITGGTCMQ</sequence>
<dbReference type="Pfam" id="PF16335">
    <property type="entry name" value="GtaA_6_Hairpin"/>
    <property type="match status" value="1"/>
</dbReference>
<evidence type="ECO:0000259" key="3">
    <source>
        <dbReference type="Pfam" id="PF17168"/>
    </source>
</evidence>
<keyword evidence="5" id="KW-1185">Reference proteome</keyword>
<feature type="region of interest" description="Disordered" evidence="1">
    <location>
        <begin position="746"/>
        <end position="780"/>
    </location>
</feature>
<accession>A0A5N5QTZ6</accession>